<feature type="domain" description="MADF" evidence="1">
    <location>
        <begin position="3"/>
        <end position="93"/>
    </location>
</feature>
<dbReference type="PaxDb" id="121845-A0A3Q0JKD6"/>
<dbReference type="KEGG" id="dci:113473425"/>
<dbReference type="SMART" id="SM00595">
    <property type="entry name" value="MADF"/>
    <property type="match status" value="1"/>
</dbReference>
<gene>
    <name evidence="3" type="primary">LOC113473425</name>
</gene>
<dbReference type="RefSeq" id="XP_026688859.1">
    <property type="nucleotide sequence ID" value="XM_026833058.1"/>
</dbReference>
<proteinExistence type="predicted"/>
<dbReference type="PROSITE" id="PS51029">
    <property type="entry name" value="MADF"/>
    <property type="match status" value="1"/>
</dbReference>
<evidence type="ECO:0000259" key="1">
    <source>
        <dbReference type="PROSITE" id="PS51029"/>
    </source>
</evidence>
<dbReference type="GeneID" id="113473425"/>
<dbReference type="InterPro" id="IPR006578">
    <property type="entry name" value="MADF-dom"/>
</dbReference>
<keyword evidence="2" id="KW-1185">Reference proteome</keyword>
<dbReference type="PANTHER" id="PTHR21505">
    <property type="entry name" value="MADF DOMAIN-CONTAINING PROTEIN-RELATED"/>
    <property type="match status" value="1"/>
</dbReference>
<dbReference type="Proteomes" id="UP000079169">
    <property type="component" value="Unplaced"/>
</dbReference>
<accession>A0A3Q0JKD6</accession>
<evidence type="ECO:0000313" key="3">
    <source>
        <dbReference type="RefSeq" id="XP_026688859.1"/>
    </source>
</evidence>
<dbReference type="Pfam" id="PF10545">
    <property type="entry name" value="MADF_DNA_bdg"/>
    <property type="match status" value="1"/>
</dbReference>
<protein>
    <submittedName>
        <fullName evidence="3">Uncharacterized protein LOC113473425</fullName>
    </submittedName>
</protein>
<organism evidence="2 3">
    <name type="scientific">Diaphorina citri</name>
    <name type="common">Asian citrus psyllid</name>
    <dbReference type="NCBI Taxonomy" id="121845"/>
    <lineage>
        <taxon>Eukaryota</taxon>
        <taxon>Metazoa</taxon>
        <taxon>Ecdysozoa</taxon>
        <taxon>Arthropoda</taxon>
        <taxon>Hexapoda</taxon>
        <taxon>Insecta</taxon>
        <taxon>Pterygota</taxon>
        <taxon>Neoptera</taxon>
        <taxon>Paraneoptera</taxon>
        <taxon>Hemiptera</taxon>
        <taxon>Sternorrhyncha</taxon>
        <taxon>Psylloidea</taxon>
        <taxon>Psyllidae</taxon>
        <taxon>Diaphorininae</taxon>
        <taxon>Diaphorina</taxon>
    </lineage>
</organism>
<evidence type="ECO:0000313" key="2">
    <source>
        <dbReference type="Proteomes" id="UP000079169"/>
    </source>
</evidence>
<dbReference type="AlphaFoldDB" id="A0A3Q0JKD6"/>
<sequence length="93" mass="10875">MVDFIAIYRSEICLWKKKSADYHNRTKRDAAIDKLAKKLEELEPSATPKSVLKKINNLRSCYRKEKLKVENSLKSGASADSIYKLELWHYDLK</sequence>
<name>A0A3Q0JKD6_DIACI</name>
<reference evidence="3" key="1">
    <citation type="submission" date="2025-08" db="UniProtKB">
        <authorList>
            <consortium name="RefSeq"/>
        </authorList>
    </citation>
    <scope>IDENTIFICATION</scope>
</reference>
<dbReference type="PANTHER" id="PTHR21505:SF8">
    <property type="entry name" value="DPT-YFP REPRESSOR BY OVEREXPRESSION, ISOFORM D-RELATED"/>
    <property type="match status" value="1"/>
</dbReference>